<dbReference type="EMBL" id="BONZ01000072">
    <property type="protein sequence ID" value="GIH18785.1"/>
    <property type="molecule type" value="Genomic_DNA"/>
</dbReference>
<reference evidence="1" key="1">
    <citation type="submission" date="2021-01" db="EMBL/GenBank/DDBJ databases">
        <title>Whole genome shotgun sequence of Rugosimonospora africana NBRC 104875.</title>
        <authorList>
            <person name="Komaki H."/>
            <person name="Tamura T."/>
        </authorList>
    </citation>
    <scope>NUCLEOTIDE SEQUENCE</scope>
    <source>
        <strain evidence="1">NBRC 104875</strain>
    </source>
</reference>
<accession>A0A8J3QZW3</accession>
<organism evidence="1 2">
    <name type="scientific">Rugosimonospora africana</name>
    <dbReference type="NCBI Taxonomy" id="556532"/>
    <lineage>
        <taxon>Bacteria</taxon>
        <taxon>Bacillati</taxon>
        <taxon>Actinomycetota</taxon>
        <taxon>Actinomycetes</taxon>
        <taxon>Micromonosporales</taxon>
        <taxon>Micromonosporaceae</taxon>
        <taxon>Rugosimonospora</taxon>
    </lineage>
</organism>
<gene>
    <name evidence="1" type="ORF">Raf01_69570</name>
</gene>
<name>A0A8J3QZW3_9ACTN</name>
<dbReference type="InterPro" id="IPR029063">
    <property type="entry name" value="SAM-dependent_MTases_sf"/>
</dbReference>
<dbReference type="InterPro" id="IPR006764">
    <property type="entry name" value="SAM_dep_MeTrfase_SAV2177_type"/>
</dbReference>
<keyword evidence="2" id="KW-1185">Reference proteome</keyword>
<evidence type="ECO:0000313" key="2">
    <source>
        <dbReference type="Proteomes" id="UP000642748"/>
    </source>
</evidence>
<sequence length="279" mass="30186">MDPVQWTGSIDPEVPSAARMYDFFLGGMHNFEADREAARRVIEAMPDAPMIARVNRSFLRRAVRFLVARGIRQFLDVGSGVPTVGNVHEVAQGLDRDARVVYVDIDPVAVTHAAQILAGNDRATAVVADLREPAELLNLLDHPQRRAVLDLSRPVGLLLVSMLHFVPGEPAHRAVTGLKDALAPGSYLVISHPVSEGVDAQTAGRVQGVYQRTATPGALRTRAEVERFFDGFALVPPGLVWTPQWQPDDDVAEADLGAADPRRVGMLAGVGRKPDEGMA</sequence>
<dbReference type="PIRSF" id="PIRSF017393">
    <property type="entry name" value="MTase_SAV2177"/>
    <property type="match status" value="1"/>
</dbReference>
<dbReference type="RefSeq" id="WP_203922291.1">
    <property type="nucleotide sequence ID" value="NZ_BONZ01000072.1"/>
</dbReference>
<dbReference type="Proteomes" id="UP000642748">
    <property type="component" value="Unassembled WGS sequence"/>
</dbReference>
<dbReference type="Gene3D" id="3.40.50.150">
    <property type="entry name" value="Vaccinia Virus protein VP39"/>
    <property type="match status" value="1"/>
</dbReference>
<evidence type="ECO:0000313" key="1">
    <source>
        <dbReference type="EMBL" id="GIH18785.1"/>
    </source>
</evidence>
<dbReference type="SUPFAM" id="SSF53335">
    <property type="entry name" value="S-adenosyl-L-methionine-dependent methyltransferases"/>
    <property type="match status" value="1"/>
</dbReference>
<dbReference type="Pfam" id="PF04672">
    <property type="entry name" value="Methyltransf_19"/>
    <property type="match status" value="1"/>
</dbReference>
<proteinExistence type="predicted"/>
<comment type="caution">
    <text evidence="1">The sequence shown here is derived from an EMBL/GenBank/DDBJ whole genome shotgun (WGS) entry which is preliminary data.</text>
</comment>
<evidence type="ECO:0008006" key="3">
    <source>
        <dbReference type="Google" id="ProtNLM"/>
    </source>
</evidence>
<protein>
    <recommendedName>
        <fullName evidence="3">S-adenosyl methyltransferase</fullName>
    </recommendedName>
</protein>
<dbReference type="AlphaFoldDB" id="A0A8J3QZW3"/>
<dbReference type="CDD" id="cd02440">
    <property type="entry name" value="AdoMet_MTases"/>
    <property type="match status" value="1"/>
</dbReference>